<feature type="transmembrane region" description="Helical" evidence="1">
    <location>
        <begin position="69"/>
        <end position="92"/>
    </location>
</feature>
<evidence type="ECO:0000256" key="1">
    <source>
        <dbReference type="SAM" id="Phobius"/>
    </source>
</evidence>
<accession>A0A9Q0R6F1</accession>
<feature type="signal peptide" evidence="2">
    <location>
        <begin position="1"/>
        <end position="16"/>
    </location>
</feature>
<feature type="chain" id="PRO_5040448744" description="T cell CD4 receptor C-terminal region domain-containing protein" evidence="2">
    <location>
        <begin position="17"/>
        <end position="201"/>
    </location>
</feature>
<keyword evidence="5" id="KW-1185">Reference proteome</keyword>
<dbReference type="Gene3D" id="1.20.5.900">
    <property type="entry name" value="transmembrane domain of human cd4"/>
    <property type="match status" value="1"/>
</dbReference>
<feature type="domain" description="T cell CD4 receptor C-terminal region" evidence="3">
    <location>
        <begin position="74"/>
        <end position="102"/>
    </location>
</feature>
<protein>
    <recommendedName>
        <fullName evidence="3">T cell CD4 receptor C-terminal region domain-containing protein</fullName>
    </recommendedName>
</protein>
<dbReference type="Proteomes" id="UP001149090">
    <property type="component" value="Unassembled WGS sequence"/>
</dbReference>
<dbReference type="AlphaFoldDB" id="A0A9Q0R6F1"/>
<comment type="caution">
    <text evidence="4">The sequence shown here is derived from an EMBL/GenBank/DDBJ whole genome shotgun (WGS) entry which is preliminary data.</text>
</comment>
<proteinExistence type="predicted"/>
<keyword evidence="1" id="KW-0812">Transmembrane</keyword>
<evidence type="ECO:0000259" key="3">
    <source>
        <dbReference type="Pfam" id="PF12104"/>
    </source>
</evidence>
<name>A0A9Q0R6F1_ANAIG</name>
<evidence type="ECO:0000256" key="2">
    <source>
        <dbReference type="SAM" id="SignalP"/>
    </source>
</evidence>
<evidence type="ECO:0000313" key="5">
    <source>
        <dbReference type="Proteomes" id="UP001149090"/>
    </source>
</evidence>
<organism evidence="4 5">
    <name type="scientific">Anaeramoeba ignava</name>
    <name type="common">Anaerobic marine amoeba</name>
    <dbReference type="NCBI Taxonomy" id="1746090"/>
    <lineage>
        <taxon>Eukaryota</taxon>
        <taxon>Metamonada</taxon>
        <taxon>Anaeramoebidae</taxon>
        <taxon>Anaeramoeba</taxon>
    </lineage>
</organism>
<keyword evidence="1" id="KW-1133">Transmembrane helix</keyword>
<sequence>MITFFYFLLIIGSVLSTSCSSYSKCTSCAETIECFWCPDSNLCYGEDDDIHCSGSISRKAHCPGEIEKVMGTIVGSVLGSLFLIGCCIFCYIRRERKKRKSKGYRKSNISIALKPLAKKPTTTNEEPTYKKLIDQEPNYQESNLELGYKEPTYELGYQEPNFQLNYQGPDNNYQPNYEGPIGMNFSDFSTYNPPQNQYQNN</sequence>
<keyword evidence="2" id="KW-0732">Signal</keyword>
<gene>
    <name evidence="4" type="ORF">M0811_12524</name>
</gene>
<dbReference type="InterPro" id="IPR021963">
    <property type="entry name" value="Tcell_CD4_Cterm"/>
</dbReference>
<evidence type="ECO:0000313" key="4">
    <source>
        <dbReference type="EMBL" id="KAJ5068188.1"/>
    </source>
</evidence>
<dbReference type="EMBL" id="JAPDFW010000119">
    <property type="protein sequence ID" value="KAJ5068188.1"/>
    <property type="molecule type" value="Genomic_DNA"/>
</dbReference>
<dbReference type="Pfam" id="PF12104">
    <property type="entry name" value="Tcell_CD4_C"/>
    <property type="match status" value="1"/>
</dbReference>
<keyword evidence="1" id="KW-0472">Membrane</keyword>
<reference evidence="4" key="1">
    <citation type="submission" date="2022-10" db="EMBL/GenBank/DDBJ databases">
        <title>Novel sulphate-reducing endosymbionts in the free-living metamonad Anaeramoeba.</title>
        <authorList>
            <person name="Jerlstrom-Hultqvist J."/>
            <person name="Cepicka I."/>
            <person name="Gallot-Lavallee L."/>
            <person name="Salas-Leiva D."/>
            <person name="Curtis B.A."/>
            <person name="Zahonova K."/>
            <person name="Pipaliya S."/>
            <person name="Dacks J."/>
            <person name="Roger A.J."/>
        </authorList>
    </citation>
    <scope>NUCLEOTIDE SEQUENCE</scope>
    <source>
        <strain evidence="4">BMAN</strain>
    </source>
</reference>